<evidence type="ECO:0000256" key="2">
    <source>
        <dbReference type="ARBA" id="ARBA00008661"/>
    </source>
</evidence>
<keyword evidence="6" id="KW-0735">Signal-anchor</keyword>
<dbReference type="GO" id="GO:0016757">
    <property type="term" value="F:glycosyltransferase activity"/>
    <property type="evidence" value="ECO:0007669"/>
    <property type="project" value="UniProtKB-KW"/>
</dbReference>
<proteinExistence type="inferred from homology"/>
<keyword evidence="9" id="KW-0472">Membrane</keyword>
<dbReference type="PANTHER" id="PTHR11214:SF349">
    <property type="entry name" value="BETA-1,3-GALACTOSYLTRANSFERASE BRN"/>
    <property type="match status" value="1"/>
</dbReference>
<evidence type="ECO:0000256" key="10">
    <source>
        <dbReference type="RuleBase" id="RU363063"/>
    </source>
</evidence>
<comment type="caution">
    <text evidence="12">The sequence shown here is derived from an EMBL/GenBank/DDBJ whole genome shotgun (WGS) entry which is preliminary data.</text>
</comment>
<dbReference type="PANTHER" id="PTHR11214">
    <property type="entry name" value="BETA-1,3-N-ACETYLGLUCOSAMINYLTRANSFERASE"/>
    <property type="match status" value="1"/>
</dbReference>
<keyword evidence="8 10" id="KW-0333">Golgi apparatus</keyword>
<feature type="compositionally biased region" description="Polar residues" evidence="11">
    <location>
        <begin position="252"/>
        <end position="261"/>
    </location>
</feature>
<name>A0ABD1DJK4_CULPP</name>
<keyword evidence="5" id="KW-0812">Transmembrane</keyword>
<dbReference type="GO" id="GO:0000139">
    <property type="term" value="C:Golgi membrane"/>
    <property type="evidence" value="ECO:0007669"/>
    <property type="project" value="UniProtKB-SubCell"/>
</dbReference>
<keyword evidence="13" id="KW-1185">Reference proteome</keyword>
<keyword evidence="3 10" id="KW-0328">Glycosyltransferase</keyword>
<evidence type="ECO:0000256" key="9">
    <source>
        <dbReference type="ARBA" id="ARBA00023136"/>
    </source>
</evidence>
<reference evidence="12 13" key="1">
    <citation type="submission" date="2024-05" db="EMBL/GenBank/DDBJ databases">
        <title>Culex pipiens pipiens assembly and annotation.</title>
        <authorList>
            <person name="Alout H."/>
            <person name="Durand T."/>
        </authorList>
    </citation>
    <scope>NUCLEOTIDE SEQUENCE [LARGE SCALE GENOMIC DNA]</scope>
    <source>
        <strain evidence="12">HA-2024</strain>
        <tissue evidence="12">Whole body</tissue>
    </source>
</reference>
<comment type="similarity">
    <text evidence="2 10">Belongs to the glycosyltransferase 31 family.</text>
</comment>
<evidence type="ECO:0000256" key="8">
    <source>
        <dbReference type="ARBA" id="ARBA00023034"/>
    </source>
</evidence>
<keyword evidence="7" id="KW-1133">Transmembrane helix</keyword>
<sequence length="421" mass="49428">MLVCLQHFTTSPLKKTVRMLPRICIKFKLKYVASAVLALLTLEYFGAFTHMFEADFEQTFSYPLEGDILSYVYQLRHGQRPAVEPINGYNYSYITDCQHKCREDDRMIAPRLVLIVKSAMEHFDRRVAIRKSWGWEKRFSDVKIRTVFVLGRPAVPNRRLQSLIDLEYANYRDIVQGDFVDAYFNNTIKTMMGFRWAVSYCPRAKFYMFADDDFYVSSKNLLKYVRNPVNYPEYLEETDEALRKLARRLSQTTVNNSSSSDKSVEEPVSSTNGTNQHRRKKRQILNMDMELPSDVKLFSGFVFRSAPHRHRSSKWYVSLDEYPWHMWPTYVTAGAFLVSHEALFEMYYVSMYTKHFRFDDIYLGIVALKAGIEPLHSEEFYFHKAPFLGPQSYKYVLATHGYDSPEELVKIWNEVRAAGYA</sequence>
<evidence type="ECO:0000256" key="6">
    <source>
        <dbReference type="ARBA" id="ARBA00022968"/>
    </source>
</evidence>
<dbReference type="Pfam" id="PF01762">
    <property type="entry name" value="Galactosyl_T"/>
    <property type="match status" value="2"/>
</dbReference>
<dbReference type="Gene3D" id="3.90.550.50">
    <property type="match status" value="1"/>
</dbReference>
<evidence type="ECO:0000256" key="11">
    <source>
        <dbReference type="SAM" id="MobiDB-lite"/>
    </source>
</evidence>
<evidence type="ECO:0000256" key="5">
    <source>
        <dbReference type="ARBA" id="ARBA00022692"/>
    </source>
</evidence>
<evidence type="ECO:0000256" key="4">
    <source>
        <dbReference type="ARBA" id="ARBA00022679"/>
    </source>
</evidence>
<keyword evidence="4" id="KW-0808">Transferase</keyword>
<comment type="subcellular location">
    <subcellularLocation>
        <location evidence="1 10">Golgi apparatus membrane</location>
        <topology evidence="1 10">Single-pass type II membrane protein</topology>
    </subcellularLocation>
</comment>
<accession>A0ABD1DJK4</accession>
<evidence type="ECO:0000256" key="7">
    <source>
        <dbReference type="ARBA" id="ARBA00022989"/>
    </source>
</evidence>
<organism evidence="12 13">
    <name type="scientific">Culex pipiens pipiens</name>
    <name type="common">Northern house mosquito</name>
    <dbReference type="NCBI Taxonomy" id="38569"/>
    <lineage>
        <taxon>Eukaryota</taxon>
        <taxon>Metazoa</taxon>
        <taxon>Ecdysozoa</taxon>
        <taxon>Arthropoda</taxon>
        <taxon>Hexapoda</taxon>
        <taxon>Insecta</taxon>
        <taxon>Pterygota</taxon>
        <taxon>Neoptera</taxon>
        <taxon>Endopterygota</taxon>
        <taxon>Diptera</taxon>
        <taxon>Nematocera</taxon>
        <taxon>Culicoidea</taxon>
        <taxon>Culicidae</taxon>
        <taxon>Culicinae</taxon>
        <taxon>Culicini</taxon>
        <taxon>Culex</taxon>
        <taxon>Culex</taxon>
    </lineage>
</organism>
<protein>
    <recommendedName>
        <fullName evidence="10">Hexosyltransferase</fullName>
        <ecNumber evidence="10">2.4.1.-</ecNumber>
    </recommendedName>
</protein>
<evidence type="ECO:0000313" key="13">
    <source>
        <dbReference type="Proteomes" id="UP001562425"/>
    </source>
</evidence>
<dbReference type="Proteomes" id="UP001562425">
    <property type="component" value="Unassembled WGS sequence"/>
</dbReference>
<dbReference type="EMBL" id="JBEHCU010005440">
    <property type="protein sequence ID" value="KAL1399833.1"/>
    <property type="molecule type" value="Genomic_DNA"/>
</dbReference>
<dbReference type="InterPro" id="IPR002659">
    <property type="entry name" value="Glyco_trans_31"/>
</dbReference>
<evidence type="ECO:0000256" key="3">
    <source>
        <dbReference type="ARBA" id="ARBA00022676"/>
    </source>
</evidence>
<evidence type="ECO:0000256" key="1">
    <source>
        <dbReference type="ARBA" id="ARBA00004323"/>
    </source>
</evidence>
<dbReference type="AlphaFoldDB" id="A0ABD1DJK4"/>
<dbReference type="EC" id="2.4.1.-" evidence="10"/>
<gene>
    <name evidence="12" type="ORF">pipiens_007915</name>
</gene>
<feature type="region of interest" description="Disordered" evidence="11">
    <location>
        <begin position="252"/>
        <end position="280"/>
    </location>
</feature>
<evidence type="ECO:0000313" key="12">
    <source>
        <dbReference type="EMBL" id="KAL1399833.1"/>
    </source>
</evidence>